<evidence type="ECO:0000313" key="2">
    <source>
        <dbReference type="EMBL" id="MDQ0453955.1"/>
    </source>
</evidence>
<keyword evidence="3" id="KW-1185">Reference proteome</keyword>
<organism evidence="2 3">
    <name type="scientific">Rhizobium paknamense</name>
    <dbReference type="NCBI Taxonomy" id="1206817"/>
    <lineage>
        <taxon>Bacteria</taxon>
        <taxon>Pseudomonadati</taxon>
        <taxon>Pseudomonadota</taxon>
        <taxon>Alphaproteobacteria</taxon>
        <taxon>Hyphomicrobiales</taxon>
        <taxon>Rhizobiaceae</taxon>
        <taxon>Rhizobium/Agrobacterium group</taxon>
        <taxon>Rhizobium</taxon>
    </lineage>
</organism>
<proteinExistence type="predicted"/>
<dbReference type="RefSeq" id="WP_307156177.1">
    <property type="nucleotide sequence ID" value="NZ_JAUSWH010000001.1"/>
</dbReference>
<comment type="caution">
    <text evidence="2">The sequence shown here is derived from an EMBL/GenBank/DDBJ whole genome shotgun (WGS) entry which is preliminary data.</text>
</comment>
<evidence type="ECO:0000256" key="1">
    <source>
        <dbReference type="SAM" id="SignalP"/>
    </source>
</evidence>
<dbReference type="EMBL" id="JAUSWH010000001">
    <property type="protein sequence ID" value="MDQ0453955.1"/>
    <property type="molecule type" value="Genomic_DNA"/>
</dbReference>
<reference evidence="2 3" key="1">
    <citation type="submission" date="2023-07" db="EMBL/GenBank/DDBJ databases">
        <title>Genomic Encyclopedia of Type Strains, Phase IV (KMG-IV): sequencing the most valuable type-strain genomes for metagenomic binning, comparative biology and taxonomic classification.</title>
        <authorList>
            <person name="Goeker M."/>
        </authorList>
    </citation>
    <scope>NUCLEOTIDE SEQUENCE [LARGE SCALE GENOMIC DNA]</scope>
    <source>
        <strain evidence="2 3">DSM 100301</strain>
    </source>
</reference>
<feature type="signal peptide" evidence="1">
    <location>
        <begin position="1"/>
        <end position="21"/>
    </location>
</feature>
<feature type="chain" id="PRO_5046942876" evidence="1">
    <location>
        <begin position="22"/>
        <end position="167"/>
    </location>
</feature>
<dbReference type="Proteomes" id="UP001235269">
    <property type="component" value="Unassembled WGS sequence"/>
</dbReference>
<evidence type="ECO:0000313" key="3">
    <source>
        <dbReference type="Proteomes" id="UP001235269"/>
    </source>
</evidence>
<name>A0ABU0I6U6_9HYPH</name>
<gene>
    <name evidence="2" type="ORF">QO005_000270</name>
</gene>
<accession>A0ABU0I6U6</accession>
<sequence>MRITLSALPLLLAFCALPALAEDVAHLAPDVTFAISGGYWEDPGVAASNGIIKVPGNVAALKGAQAKRGYYRLVSLRQPDRTAKVYLQQMEATEEGPRLADSIELQEITALHAFITDLRPDDSSGLNRGLGFSATIFLKTDAEALEADSWTVVVDDFGEISVDRESH</sequence>
<protein>
    <submittedName>
        <fullName evidence="2">Uncharacterized protein</fullName>
    </submittedName>
</protein>
<keyword evidence="1" id="KW-0732">Signal</keyword>